<comment type="similarity">
    <text evidence="1">Belongs to the multi antimicrobial extrusion (MATE) (TC 2.A.66.1) family.</text>
</comment>
<feature type="transmembrane region" description="Helical" evidence="2">
    <location>
        <begin position="71"/>
        <end position="99"/>
    </location>
</feature>
<keyword evidence="2" id="KW-0472">Membrane</keyword>
<dbReference type="GO" id="GO:0016020">
    <property type="term" value="C:membrane"/>
    <property type="evidence" value="ECO:0007669"/>
    <property type="project" value="InterPro"/>
</dbReference>
<evidence type="ECO:0000256" key="2">
    <source>
        <dbReference type="SAM" id="Phobius"/>
    </source>
</evidence>
<dbReference type="GO" id="GO:0015297">
    <property type="term" value="F:antiporter activity"/>
    <property type="evidence" value="ECO:0007669"/>
    <property type="project" value="InterPro"/>
</dbReference>
<reference evidence="3" key="1">
    <citation type="journal article" date="2023" name="Plant J.">
        <title>The genome of the king protea, Protea cynaroides.</title>
        <authorList>
            <person name="Chang J."/>
            <person name="Duong T.A."/>
            <person name="Schoeman C."/>
            <person name="Ma X."/>
            <person name="Roodt D."/>
            <person name="Barker N."/>
            <person name="Li Z."/>
            <person name="Van de Peer Y."/>
            <person name="Mizrachi E."/>
        </authorList>
    </citation>
    <scope>NUCLEOTIDE SEQUENCE</scope>
    <source>
        <tissue evidence="3">Young leaves</tissue>
    </source>
</reference>
<dbReference type="OrthoDB" id="2126698at2759"/>
<proteinExistence type="inferred from homology"/>
<evidence type="ECO:0000256" key="1">
    <source>
        <dbReference type="ARBA" id="ARBA00010199"/>
    </source>
</evidence>
<dbReference type="Proteomes" id="UP001141806">
    <property type="component" value="Unassembled WGS sequence"/>
</dbReference>
<sequence>MVCLEVWYNALLALLAGYMMNATLAISTFCTFLNITTWELMICIGFLFVASMRVDIELGRGYAKTTRFSNVVNLSTSVSLGLLFSVLFLVFSHVISYAFTSRIEVAKAVSSLASLLSLIVLLNGAPPVLSRVGIGVGRQLWSHMSISGATMLQGFL</sequence>
<gene>
    <name evidence="3" type="ORF">NE237_025216</name>
</gene>
<protein>
    <submittedName>
        <fullName evidence="3">Uncharacterized protein</fullName>
    </submittedName>
</protein>
<dbReference type="GO" id="GO:0042910">
    <property type="term" value="F:xenobiotic transmembrane transporter activity"/>
    <property type="evidence" value="ECO:0007669"/>
    <property type="project" value="InterPro"/>
</dbReference>
<accession>A0A9Q0H4T9</accession>
<dbReference type="AlphaFoldDB" id="A0A9Q0H4T9"/>
<evidence type="ECO:0000313" key="4">
    <source>
        <dbReference type="Proteomes" id="UP001141806"/>
    </source>
</evidence>
<keyword evidence="2" id="KW-1133">Transmembrane helix</keyword>
<feature type="transmembrane region" description="Helical" evidence="2">
    <location>
        <begin position="32"/>
        <end position="50"/>
    </location>
</feature>
<organism evidence="3 4">
    <name type="scientific">Protea cynaroides</name>
    <dbReference type="NCBI Taxonomy" id="273540"/>
    <lineage>
        <taxon>Eukaryota</taxon>
        <taxon>Viridiplantae</taxon>
        <taxon>Streptophyta</taxon>
        <taxon>Embryophyta</taxon>
        <taxon>Tracheophyta</taxon>
        <taxon>Spermatophyta</taxon>
        <taxon>Magnoliopsida</taxon>
        <taxon>Proteales</taxon>
        <taxon>Proteaceae</taxon>
        <taxon>Protea</taxon>
    </lineage>
</organism>
<dbReference type="Pfam" id="PF01554">
    <property type="entry name" value="MatE"/>
    <property type="match status" value="1"/>
</dbReference>
<keyword evidence="4" id="KW-1185">Reference proteome</keyword>
<name>A0A9Q0H4T9_9MAGN</name>
<feature type="transmembrane region" description="Helical" evidence="2">
    <location>
        <begin position="7"/>
        <end position="26"/>
    </location>
</feature>
<dbReference type="EMBL" id="JAMYWD010000010">
    <property type="protein sequence ID" value="KAJ4958105.1"/>
    <property type="molecule type" value="Genomic_DNA"/>
</dbReference>
<dbReference type="PANTHER" id="PTHR11206">
    <property type="entry name" value="MULTIDRUG RESISTANCE PROTEIN"/>
    <property type="match status" value="1"/>
</dbReference>
<evidence type="ECO:0000313" key="3">
    <source>
        <dbReference type="EMBL" id="KAJ4958105.1"/>
    </source>
</evidence>
<keyword evidence="2" id="KW-0812">Transmembrane</keyword>
<comment type="caution">
    <text evidence="3">The sequence shown here is derived from an EMBL/GenBank/DDBJ whole genome shotgun (WGS) entry which is preliminary data.</text>
</comment>
<dbReference type="InterPro" id="IPR002528">
    <property type="entry name" value="MATE_fam"/>
</dbReference>